<feature type="domain" description="Reverse transcriptase" evidence="3">
    <location>
        <begin position="4561"/>
        <end position="4767"/>
    </location>
</feature>
<accession>A0A812IEE9</accession>
<evidence type="ECO:0000256" key="2">
    <source>
        <dbReference type="SAM" id="MobiDB-lite"/>
    </source>
</evidence>
<evidence type="ECO:0000256" key="1">
    <source>
        <dbReference type="SAM" id="Coils"/>
    </source>
</evidence>
<proteinExistence type="predicted"/>
<feature type="compositionally biased region" description="Basic and acidic residues" evidence="2">
    <location>
        <begin position="2281"/>
        <end position="2291"/>
    </location>
</feature>
<gene>
    <name evidence="4" type="ORF">SNAT2548_LOCUS4285</name>
</gene>
<feature type="compositionally biased region" description="Basic and acidic residues" evidence="2">
    <location>
        <begin position="2233"/>
        <end position="2266"/>
    </location>
</feature>
<dbReference type="PANTHER" id="PTHR19446">
    <property type="entry name" value="REVERSE TRANSCRIPTASES"/>
    <property type="match status" value="1"/>
</dbReference>
<dbReference type="Pfam" id="PF00078">
    <property type="entry name" value="RVT_1"/>
    <property type="match status" value="3"/>
</dbReference>
<dbReference type="Gene3D" id="3.60.10.10">
    <property type="entry name" value="Endonuclease/exonuclease/phosphatase"/>
    <property type="match status" value="2"/>
</dbReference>
<feature type="region of interest" description="Disordered" evidence="2">
    <location>
        <begin position="2823"/>
        <end position="2855"/>
    </location>
</feature>
<feature type="region of interest" description="Disordered" evidence="2">
    <location>
        <begin position="2222"/>
        <end position="2329"/>
    </location>
</feature>
<keyword evidence="5" id="KW-1185">Reference proteome</keyword>
<sequence>MEGIKSVWHAGVITETKPGWCKKCQMPATLEHVLKECPYWREQGFKEPKLQEYLRHKYPWECLWTRALLPKPAVWHPKPPEHLLGLRYQGCFAADAKVEAEGLIFATDASGGPGGIDPRVQTSALAVVAMSWTKGVLVEVGRITELVYPWQPVVDMERRALFRLMEHTEDLIDVTMDCKPAVQVLQKTQPPEDDLEWSKVWNGRKRIKATWVPSHKTEEEFLAKMGPGTLWRRAANDMADKVCGAVAAAAYSPAHKRRVKELDNVVRTLSLAYGARAAHILRKRKEEDFPFILDHAHYKEKMEVVLEQHCVNQPEARVREEWGIGRTKARAKARTSRRISPVNVPRFDRPDTRSSLGIVKRRELRNLRWVRYAYGREEKTVRPRLKLRVSMKSKRQASLVQSRWRKGQVRGALDEDMLWIGYGTLWAGWIGVLFDEAVEGYCHHYFYGSIIRRAELFNTWWQEHRHEAGVLRQSLFYLVAITSWLTMQGVALSDITVSNVGRDPMSGSLPRAMFFDTAEWTTLQEERYKISCGLVRLLEKYDEELLATIRGLVRTYDGKASALWMACVFGDLQAEHNRIFFAGRIRMVHVLAAEYGPPKETCGKTSDERCWWDWHQAAAVMGKHCTVCAHCEAWKKATYRERAWSSQRKKWQWPKEDATWWTRPAKNKEGMADQALTKAWGTLSMEAKKAIEEAGWKPRTMEPGPIWPPGLPGNGSQAESMSQKEYHAAIETVWQGAEPAVQRLLRAAGIPPPGDYKPEDETPKQAIQATELEVAEAQKKVQACVKDEEDSPYKDVADYLEKEGIILSEEQAEALKTRMAVKVVETDWTGVLGPRGNADGARTLAGACPGRVKPQAGTGPRYFGLGGADHEDLPQEWQMLCQVVGRYDASSEAAALEAIEKLEEQELNPLQQRACHEVLRSFVEQDAQYAKWILADVASGYRQDDKAECIKITSANITSWRKPIAAWIHELGPDLVVLQETHLKTEGIQQAMSHCQDMGYTFIGMPGSTKTKGVQGGLAVVAPRHRNLRYLIEYGTGPAGFLACAMRNKGWDLIIVSLYLESGVGFQAPNNIQVLARLIAFLKGCKVPYMVLGDWNEAQDTMRGTTLATEVGGAFVGVGEPTAQGSDEIDCGLVAKCLVPILQVKTDWETPFRPHAAMHWRVAQPCSSPDVPQMKKAGALVTETVEYEPVQNTQSINILDEPKMEDELSETFAHLSAGVERSITGRIDGMGVKSEIVRKKLVVNNPENVVWTGKRAAFWNRVQQWVKQGRHHGDAHPVARLVQRRLGEYYEGDAQNQEDMLASILGRGTDARLVLKRIDEQQCYARKADMEETAHQYKQWLSKAMEKGMRPLYNALRKEEQVVQRPYMEYDMLERPHIRRDHWAAVWTTGQPLAKSASLMTELEDAAKKQAASVEPLNPVEVKARIKKLALKSPGPDGWRIDHLQAMDDKAVEAVVSFYHECEAKAAWPQQMTVSLIAMLPKNLTRERPIALLHILYRTWVRLRWDLVSTWQAGYATAATYDKAVPGSCCLDVAVGRLLRNEVAKTNGVHVVSLFVDLESFFDTIQFQQLIMAATALQYPPLILKMALEVYMGARYLVADGVLSAGIRATNGVQAGCPAAPSLAKVALHPVIEKIQRRRDVANVDCWLDDVSIDIQHKSFKHVADSAIRVYRSLKEGMDANGFTISSKKTGFVASSTQASKHLRELLLPHEPQVYDVMRDLGVDSTGGRKRRLVTSATRAKKAHARHSKLSRLGPPPSTKLRVVKAAITSVALWGHPSVGVSPKRMKWLRTVVGKHLGKYKLGSLETILDMGAKKCQDPKRTIHKQHFKVVAKVFRAWIGGGKAHFDLAWKTTWKRLSAAKHHWPLVTGPMAATMAYLLDLKVDASDPGKWKRGSVLNVDWTQPRMGSLAYKWLEGFLEEQKRAAIARQAGGAGAQEGLDWTPHHKLTKLGGLSPGLMEGIKSVWHAGVITESKPGCFAADAKVEAEGLIFATDASGGPGGIDPRVQTSALAVVALSWTKGVLVEAGRITELVYPWQPVVDMERRALFRLMEHTEDLIDVTMDCKPAVQVLQKTQPPEDDLEWSKVWNDRKRIKATWVPSHKTEEEFLAKMGPGTLWRRAANDMADKVCGAVAAAAYSPAHKRRVKELDNVVRTLSLAYGARAAHILRTRKEEDFPFILDHAHYKEKMEVVLEQYCVNQPEGKLATQAQTLVNGGSMSNVQFQQPRVQFGGNRPDKGKGKSKNKQKDPPRERSPLRQARHPEQPWDREEESASESPVGPVRLRERGEDRAASHQAEGVNTEQEAGEPRTVTLAEGPGAHNMASQEAEGKEKKVQGALDEDMLWIGYGTLWAGWIGVLFDEAVEGYCHHYFYGSIIRRAELFNTWWQEHRHEAGILRQSLFYLVAITSWLTMQGVALSDVTVSNVGRDPMSGSLPRAVFFDTAEWTTLQEDRYKLSGGLVRLLEKYDEELLATIRGLVRTYDGKASALWMACAWKKATYRERAWSSQRKKWQWPKDDATWWTRQAKNKEGMADQALTKAWGTLSMEAKKAIEEAGWKPRTMEPGPIWPPGLPGSGSQTESMTQKEYHEAIETVWQGAEPAVQRLLRAAGIPPPGDYKPEDETPKQELSRHVGTYRRTTNKLRSLIEKKVRLQDKTEKIKSEFEQAMKQLAQVSQAIQATELEVAEAQKKVQACVKDEEDSPYKDVASYLEKEGIILSEEQAEALKTRMAVKVVETDWTGVLGQREPGMPAELGIYGPMRMLGQERRGRHLRAAPGPNSQNMKARQVEESQWGDSDISFDGGRKQCYGDIVWSQAHGEGSQAVFSTQVPSTNSTVEDSQESWSPVTRGPEPDRAVDSSWAVTGPRYFHITREDIEEECEHSASREAEGSQIQMRDHAAVRGENMKASQEAEETRFSASPCAEGRRGKQKPKKRKAKPTEPPKDLPQEWQTLCQVVGRYDASSEAAALEAIEKLEEQELNPLQQRACHEVLRSFVEQDAQYAKWILADVASGYRQDDKAECIKITAANITSWRKPIAAWIHELGPDLVVLQETHLKTEGIQQAMSHCQDMGYTFIGMPGSTKIKGVQGGLAVVAPRHRNLRYLTEYGSGPAGFLACAMRNKGWDLIIVSLYLESGVGFQAPNNIQVLARLIAFLKGCKVPYMVLGDWNEAQDTMRGTTLATEVGGAFVGVGEPTAQGSDEIDYGLVAKCLVPILQVKTDWETPFRPHAAMHWRVAQPCSSPDVPQMKKAGALVTETVEYEPVQNTQSINILDEPKMEDELSETFAHLSAGVERSITGRIEGMGVKSEIVRKKLVVNNPENVVWTGKRAAFWNRVQQWVKQGRHHGDAHPVARLVQRRLGEYYEGDAQNQEDMLVSILGRGTDARLVLKRIDEQQCYARKADMEETAHQYKQWLSKAMEKGMRPLYNALRKEEQVVQRPYMEYDMLERPHIRRDHWAAVWTTGQPLAKSASLMTELEDAAKKQAASVEPLNPVEVKARIKKLALKSPGPDGWRIDHLQAMDDKAVEAVVSFYHECEAKAAWPQQMTVSLIAMLPKNLTRERPIALLHILYRTWVRLRWDLVSTWQAGYAQTATYDKAVPGSCCLDVAVGRLLRNEVAKTNGVHVVSLFVDLESFFDTIQFQQLITAATALQYPPLILKMALEVYMGARYLVADGVLSAGIRATNGVQAGCPAAPSLAKVALHPVIDKIQRRRDVANVDCWLDDVSIDIQHKSFKQVADSAIRVYRSLKDGMDANGFTISSKKTGFVASSTQASKHLRELLLPHEPQVYDVMRDLGVDSTGGRKRRLVTSATRAKKAHARHSKLSRLGPPPSTKLRVVKAAITSVALWGHPSVGVSPKRMKWLRTVVGKHLGKYKLGSLETILDMGAKKCQDPKRTIHKQHFKVVAKVFRAWIGGGKAHFDLAWKTTWKRLSAAKHHWPLVTGPMAATMAYLMDLKVDASDPGKWKKGSVLNVDWTQPRMGSLAYKWLEGFLEEQKRAAIARQAGGAGAQEGLDWTPHHKLTKLGGLSPGLMEGIKSVWHAGVITESKPGCFAADAKVEAEGLIFATDASGGPGGIDPRVQTSALAVVAMSWTKGVLVEVGRITELVYPWQPVVDMERRALFRLMEHTEDLIDVTMDCKPAVQVLQKIQPPEDDLEWSKVWNDRKRIKATWVPSHKTEEEFLAKMGPGTLWRRAANDMADKVCGAVAAAAYSPAHKRRVKELDNVVRTLSLAYGARAAHILRKRKEEDFPFILDHAHYKEKMVVLEQYCVNQPEEQFLETDPKRANYTHLKAACRSLARCSTRNDWVYQAETYLSEERKISPVNVPRFDRPDTRSSLGIVKRRELRNLRWVRYAYGREEKTVRPRIKLRVSMKSKRQASLVQSRWRKGQVPTIWPRRKLRERRKRKPWGKSSLCTFWCMVAITSWLTMQGVALSDITVSNVGRDPMSGSLPRAVFFDTAEWTTLQEERYKISCGLVRLLEKYDEELLATIRGLVRTYDGKASALWMANPKKGGPDGWDFNDLRDLPRDAYAVLANVFNKMEEDLAIPLQVSQVQIVLLAKSALKERPIGLTSVLWRLWCKTRRFLVSQWLDSYIPDHPFDSAIPGRTSLDVALARKCSKESARVKGLHTVSLFVDINGFYDSVSWQRLCEQGLRLSFPALALCLSLRLYQGGRTVVGESQPSPTIFPGRGMIQGCPYAPTVAKLTMSEPLHRLKRVTGLHHCDVWLDDVSADSLHASPDIAAGAAYEAFRVLKASLQAEGLVLSQEKTKFVAGTPRSAAALRQLLRPGDPDIVDVVKDLGLDSGSGRRRRTTTAQKRFRVGSLRNLKLGKLRIPARRVRLRSRYGSTDTILDMTAHEVQDPYLIVVTQHVESLFRMMARCNRMGWEAVKDTWRVVWKRLEAAKHGWPVVTGPISAMCQYLRDLQVDGHDPSRWVFEERVLEIKPSEVSVVCQTSSFLTDIIKTQRSRRIGSASSAAGAAGGVDWTVPRRLLKSVRTKTTRYAYRAVFQGSILHNGNGGKDICKFCGDPGATLRHLMYECPSFPGGMRLPGYVLAEKRRFPDDCLWLRGMLPLKYLPVAPSGDLEVVKTGVFLTSSQVVADGLVVATDASGGKFTKANQCADELAGKRAATIPPVAGRKVQDLDSSGLPFTRRTGSKMRDVDGCAPGAILPSFQAAESHVSEGSWPLLARAAPTNGRGEVVALYGDDQQEGAPLPEEAAPKGVPLGRRQRMRREAQDFTPGVHAAGEAASYIKRPTSPRHFLPPDLTLTWDPIRQVVVEARVLTRLGWGQSRVGYQLSQALVLKLTDDASLNGPEIDMARRFPRLMAPILTSGSMWIGLGPEGEPGAGLHRFLYHVQEHRCQAREWLQENAANGLRVHSYLLATLATLLHLYACGVDAKDVGISNLSHRPLGTRVVPLPAFIDANNWGPSQGRPEWTGFWRVVAKYCPNDVGYFRQVSRGPPQACFDQICNTLGPLGEEVRWLCTTPA</sequence>
<dbReference type="InterPro" id="IPR036691">
    <property type="entry name" value="Endo/exonu/phosph_ase_sf"/>
</dbReference>
<dbReference type="Proteomes" id="UP000604046">
    <property type="component" value="Unassembled WGS sequence"/>
</dbReference>
<evidence type="ECO:0000313" key="4">
    <source>
        <dbReference type="EMBL" id="CAE7035343.1"/>
    </source>
</evidence>
<feature type="compositionally biased region" description="Basic residues" evidence="2">
    <location>
        <begin position="2924"/>
        <end position="2933"/>
    </location>
</feature>
<dbReference type="EMBL" id="CAJNDS010000262">
    <property type="protein sequence ID" value="CAE7035343.1"/>
    <property type="molecule type" value="Genomic_DNA"/>
</dbReference>
<keyword evidence="1" id="KW-0175">Coiled coil</keyword>
<dbReference type="SUPFAM" id="SSF56219">
    <property type="entry name" value="DNase I-like"/>
    <property type="match status" value="2"/>
</dbReference>
<feature type="region of interest" description="Disordered" evidence="2">
    <location>
        <begin position="2898"/>
        <end position="2944"/>
    </location>
</feature>
<feature type="domain" description="Reverse transcriptase" evidence="3">
    <location>
        <begin position="3550"/>
        <end position="3763"/>
    </location>
</feature>
<reference evidence="4" key="1">
    <citation type="submission" date="2021-02" db="EMBL/GenBank/DDBJ databases">
        <authorList>
            <person name="Dougan E. K."/>
            <person name="Rhodes N."/>
            <person name="Thang M."/>
            <person name="Chan C."/>
        </authorList>
    </citation>
    <scope>NUCLEOTIDE SEQUENCE</scope>
</reference>
<name>A0A812IEE9_9DINO</name>
<feature type="region of interest" description="Disordered" evidence="2">
    <location>
        <begin position="2557"/>
        <end position="2577"/>
    </location>
</feature>
<comment type="caution">
    <text evidence="4">The sequence shown here is derived from an EMBL/GenBank/DDBJ whole genome shotgun (WGS) entry which is preliminary data.</text>
</comment>
<organism evidence="4 5">
    <name type="scientific">Symbiodinium natans</name>
    <dbReference type="NCBI Taxonomy" id="878477"/>
    <lineage>
        <taxon>Eukaryota</taxon>
        <taxon>Sar</taxon>
        <taxon>Alveolata</taxon>
        <taxon>Dinophyceae</taxon>
        <taxon>Suessiales</taxon>
        <taxon>Symbiodiniaceae</taxon>
        <taxon>Symbiodinium</taxon>
    </lineage>
</organism>
<evidence type="ECO:0000313" key="5">
    <source>
        <dbReference type="Proteomes" id="UP000604046"/>
    </source>
</evidence>
<dbReference type="InterPro" id="IPR000477">
    <property type="entry name" value="RT_dom"/>
</dbReference>
<feature type="domain" description="Reverse transcriptase" evidence="3">
    <location>
        <begin position="1481"/>
        <end position="1694"/>
    </location>
</feature>
<protein>
    <recommendedName>
        <fullName evidence="3">Reverse transcriptase domain-containing protein</fullName>
    </recommendedName>
</protein>
<evidence type="ECO:0000259" key="3">
    <source>
        <dbReference type="Pfam" id="PF00078"/>
    </source>
</evidence>
<feature type="coiled-coil region" evidence="1">
    <location>
        <begin position="2633"/>
        <end position="2695"/>
    </location>
</feature>
<feature type="compositionally biased region" description="Polar residues" evidence="2">
    <location>
        <begin position="2823"/>
        <end position="2842"/>
    </location>
</feature>
<feature type="compositionally biased region" description="Basic and acidic residues" evidence="2">
    <location>
        <begin position="2934"/>
        <end position="2943"/>
    </location>
</feature>